<name>A0A3M7PZV7_BRAPC</name>
<comment type="caution">
    <text evidence="1">The sequence shown here is derived from an EMBL/GenBank/DDBJ whole genome shotgun (WGS) entry which is preliminary data.</text>
</comment>
<keyword evidence="2" id="KW-1185">Reference proteome</keyword>
<sequence length="173" mass="20798">MMHHYLSIESLLKNADKSLLFIYLFIYWAKVVTSVTQINFENQSNFDSYHVILQQASKLDLRKKETFYKKWINITLNKNHEVCHHVLDLLKIFVHQLDNFDQNLNQSIHLIVKDLIRVLNFFLCFEIPKQRRRIFSGKQLSEKKTNNKNHNLNIIKFKFSKIISNKLNFFLVN</sequence>
<accession>A0A3M7PZV7</accession>
<dbReference type="AlphaFoldDB" id="A0A3M7PZV7"/>
<evidence type="ECO:0000313" key="2">
    <source>
        <dbReference type="Proteomes" id="UP000276133"/>
    </source>
</evidence>
<dbReference type="EMBL" id="REGN01007984">
    <property type="protein sequence ID" value="RNA04746.1"/>
    <property type="molecule type" value="Genomic_DNA"/>
</dbReference>
<dbReference type="Proteomes" id="UP000276133">
    <property type="component" value="Unassembled WGS sequence"/>
</dbReference>
<gene>
    <name evidence="1" type="ORF">BpHYR1_042097</name>
</gene>
<protein>
    <submittedName>
        <fullName evidence="1">Uncharacterized protein</fullName>
    </submittedName>
</protein>
<organism evidence="1 2">
    <name type="scientific">Brachionus plicatilis</name>
    <name type="common">Marine rotifer</name>
    <name type="synonym">Brachionus muelleri</name>
    <dbReference type="NCBI Taxonomy" id="10195"/>
    <lineage>
        <taxon>Eukaryota</taxon>
        <taxon>Metazoa</taxon>
        <taxon>Spiralia</taxon>
        <taxon>Gnathifera</taxon>
        <taxon>Rotifera</taxon>
        <taxon>Eurotatoria</taxon>
        <taxon>Monogononta</taxon>
        <taxon>Pseudotrocha</taxon>
        <taxon>Ploima</taxon>
        <taxon>Brachionidae</taxon>
        <taxon>Brachionus</taxon>
    </lineage>
</organism>
<reference evidence="1 2" key="1">
    <citation type="journal article" date="2018" name="Sci. Rep.">
        <title>Genomic signatures of local adaptation to the degree of environmental predictability in rotifers.</title>
        <authorList>
            <person name="Franch-Gras L."/>
            <person name="Hahn C."/>
            <person name="Garcia-Roger E.M."/>
            <person name="Carmona M.J."/>
            <person name="Serra M."/>
            <person name="Gomez A."/>
        </authorList>
    </citation>
    <scope>NUCLEOTIDE SEQUENCE [LARGE SCALE GENOMIC DNA]</scope>
    <source>
        <strain evidence="1">HYR1</strain>
    </source>
</reference>
<evidence type="ECO:0000313" key="1">
    <source>
        <dbReference type="EMBL" id="RNA04746.1"/>
    </source>
</evidence>
<proteinExistence type="predicted"/>